<dbReference type="Pfam" id="PF03235">
    <property type="entry name" value="GmrSD_N"/>
    <property type="match status" value="1"/>
</dbReference>
<evidence type="ECO:0000259" key="1">
    <source>
        <dbReference type="Pfam" id="PF03235"/>
    </source>
</evidence>
<organism evidence="2 3">
    <name type="scientific">Kaistella haifensis DSM 19056</name>
    <dbReference type="NCBI Taxonomy" id="1450526"/>
    <lineage>
        <taxon>Bacteria</taxon>
        <taxon>Pseudomonadati</taxon>
        <taxon>Bacteroidota</taxon>
        <taxon>Flavobacteriia</taxon>
        <taxon>Flavobacteriales</taxon>
        <taxon>Weeksellaceae</taxon>
        <taxon>Chryseobacterium group</taxon>
        <taxon>Kaistella</taxon>
    </lineage>
</organism>
<name>A0A246B9K1_9FLAO</name>
<feature type="domain" description="GmrSD restriction endonucleases N-terminal" evidence="1">
    <location>
        <begin position="53"/>
        <end position="190"/>
    </location>
</feature>
<comment type="caution">
    <text evidence="2">The sequence shown here is derived from an EMBL/GenBank/DDBJ whole genome shotgun (WGS) entry which is preliminary data.</text>
</comment>
<keyword evidence="3" id="KW-1185">Reference proteome</keyword>
<reference evidence="2 3" key="2">
    <citation type="submission" date="2017-05" db="EMBL/GenBank/DDBJ databases">
        <title>Genome of Chryseobacterium haifense.</title>
        <authorList>
            <person name="Newman J.D."/>
        </authorList>
    </citation>
    <scope>NUCLEOTIDE SEQUENCE [LARGE SCALE GENOMIC DNA]</scope>
    <source>
        <strain evidence="2 3">DSM 19056</strain>
    </source>
</reference>
<dbReference type="Proteomes" id="UP000197587">
    <property type="component" value="Unassembled WGS sequence"/>
</dbReference>
<dbReference type="RefSeq" id="WP_088264044.1">
    <property type="nucleotide sequence ID" value="NZ_JASZ02000012.1"/>
</dbReference>
<accession>A0A246B9K1</accession>
<reference evidence="2 3" key="1">
    <citation type="submission" date="2014-01" db="EMBL/GenBank/DDBJ databases">
        <authorList>
            <consortium name="Genome Consortium for Active Teaching"/>
            <person name="Sontag T.C."/>
            <person name="Newman J.D."/>
        </authorList>
    </citation>
    <scope>NUCLEOTIDE SEQUENCE [LARGE SCALE GENOMIC DNA]</scope>
    <source>
        <strain evidence="2 3">DSM 19056</strain>
    </source>
</reference>
<evidence type="ECO:0000313" key="2">
    <source>
        <dbReference type="EMBL" id="OWK98190.1"/>
    </source>
</evidence>
<evidence type="ECO:0000313" key="3">
    <source>
        <dbReference type="Proteomes" id="UP000197587"/>
    </source>
</evidence>
<proteinExistence type="predicted"/>
<dbReference type="AlphaFoldDB" id="A0A246B9K1"/>
<dbReference type="PANTHER" id="PTHR39639">
    <property type="entry name" value="CHROMOSOME 16, WHOLE GENOME SHOTGUN SEQUENCE"/>
    <property type="match status" value="1"/>
</dbReference>
<gene>
    <name evidence="2" type="ORF">AP75_07255</name>
</gene>
<protein>
    <recommendedName>
        <fullName evidence="1">GmrSD restriction endonucleases N-terminal domain-containing protein</fullName>
    </recommendedName>
</protein>
<dbReference type="InterPro" id="IPR004919">
    <property type="entry name" value="GmrSD_N"/>
</dbReference>
<dbReference type="EMBL" id="JASZ02000012">
    <property type="protein sequence ID" value="OWK98190.1"/>
    <property type="molecule type" value="Genomic_DNA"/>
</dbReference>
<sequence>MAEPLNDIIEFDKDTELEDGKTDGGLYPYDPAYTEIEIGEAPFSIFEYLRQLEKGKIVVQPDFQRNQVWNNTQKSKFIESILLNFPLPPIYLNETKEAQYIVIDGLQRTTALSQFYSGKITLGGLEALPKYNGETFQSLPETLRSKFEDKKLTIFVLKPSTPMVVIYDLFNRINTGGTQLNRQEVRNCIFIGNSTKLLKELSEQQYFKEAINWGIKDTRMKDREAVLRYLAFRWFNYQDEYTGDMSDYVETAMKRINKLDDSRIEKMKADFERVMKWSFQIWGNRNFRIPTEQTRGTINTAILESVCNYIASKNDEFLEKNITQIEENYAELINNDVYYESVTKSTGNKTKVLDRFRLAYELLEKDTK</sequence>
<dbReference type="PANTHER" id="PTHR39639:SF1">
    <property type="entry name" value="DUF262 DOMAIN-CONTAINING PROTEIN"/>
    <property type="match status" value="1"/>
</dbReference>